<protein>
    <submittedName>
        <fullName evidence="1">Uncharacterized protein</fullName>
    </submittedName>
</protein>
<comment type="caution">
    <text evidence="1">The sequence shown here is derived from an EMBL/GenBank/DDBJ whole genome shotgun (WGS) entry which is preliminary data.</text>
</comment>
<keyword evidence="2" id="KW-1185">Reference proteome</keyword>
<dbReference type="EMBL" id="BSPL01000027">
    <property type="protein sequence ID" value="GLS73498.1"/>
    <property type="molecule type" value="Genomic_DNA"/>
</dbReference>
<evidence type="ECO:0000313" key="1">
    <source>
        <dbReference type="EMBL" id="GLS73498.1"/>
    </source>
</evidence>
<dbReference type="RefSeq" id="WP_283214906.1">
    <property type="nucleotide sequence ID" value="NZ_BPQZ01000036.1"/>
</dbReference>
<sequence>MATKMMTQGMTVTDHIVAWSMMSGLALALLQVAQTAALPAHFV</sequence>
<dbReference type="Proteomes" id="UP001157440">
    <property type="component" value="Unassembled WGS sequence"/>
</dbReference>
<organism evidence="1 2">
    <name type="scientific">Methylobacterium tardum</name>
    <dbReference type="NCBI Taxonomy" id="374432"/>
    <lineage>
        <taxon>Bacteria</taxon>
        <taxon>Pseudomonadati</taxon>
        <taxon>Pseudomonadota</taxon>
        <taxon>Alphaproteobacteria</taxon>
        <taxon>Hyphomicrobiales</taxon>
        <taxon>Methylobacteriaceae</taxon>
        <taxon>Methylobacterium</taxon>
    </lineage>
</organism>
<dbReference type="AlphaFoldDB" id="A0AA37WWR7"/>
<evidence type="ECO:0000313" key="2">
    <source>
        <dbReference type="Proteomes" id="UP001157440"/>
    </source>
</evidence>
<name>A0AA37WWR7_9HYPH</name>
<accession>A0AA37WWR7</accession>
<proteinExistence type="predicted"/>
<gene>
    <name evidence="1" type="ORF">GCM10007890_55130</name>
</gene>
<reference evidence="2" key="1">
    <citation type="journal article" date="2019" name="Int. J. Syst. Evol. Microbiol.">
        <title>The Global Catalogue of Microorganisms (GCM) 10K type strain sequencing project: providing services to taxonomists for standard genome sequencing and annotation.</title>
        <authorList>
            <consortium name="The Broad Institute Genomics Platform"/>
            <consortium name="The Broad Institute Genome Sequencing Center for Infectious Disease"/>
            <person name="Wu L."/>
            <person name="Ma J."/>
        </authorList>
    </citation>
    <scope>NUCLEOTIDE SEQUENCE [LARGE SCALE GENOMIC DNA]</scope>
    <source>
        <strain evidence="2">NBRC 103632</strain>
    </source>
</reference>